<reference evidence="2 3" key="1">
    <citation type="submission" date="2019-12" db="EMBL/GenBank/DDBJ databases">
        <title>Alteromonas phage V22 represents a new genus of marine bacteriophages that requires a novel tail fiber chaperone for host recognition.</title>
        <authorList>
            <person name="Gonzalez-Serrano R."/>
            <person name="Dunne M."/>
            <person name="Rosselli R."/>
            <person name="Martin-Cuadrado A.-B."/>
            <person name="Grosboillot V."/>
            <person name="Zinsli L."/>
            <person name="Roda-Garcia J.J."/>
            <person name="Loessner M.J."/>
            <person name="Rodriguez-Valera F."/>
        </authorList>
    </citation>
    <scope>NUCLEOTIDE SEQUENCE [LARGE SCALE GENOMIC DNA]</scope>
</reference>
<protein>
    <submittedName>
        <fullName evidence="2">Uncharacterized protein</fullName>
    </submittedName>
</protein>
<feature type="compositionally biased region" description="Basic and acidic residues" evidence="1">
    <location>
        <begin position="132"/>
        <end position="144"/>
    </location>
</feature>
<name>A0A6C0R0U6_9CAUD</name>
<feature type="region of interest" description="Disordered" evidence="1">
    <location>
        <begin position="105"/>
        <end position="144"/>
    </location>
</feature>
<proteinExistence type="predicted"/>
<accession>A0A6C0R0U6</accession>
<dbReference type="Proteomes" id="UP000479357">
    <property type="component" value="Segment"/>
</dbReference>
<feature type="compositionally biased region" description="Acidic residues" evidence="1">
    <location>
        <begin position="108"/>
        <end position="130"/>
    </location>
</feature>
<dbReference type="EMBL" id="MN877442">
    <property type="protein sequence ID" value="QHZ59798.1"/>
    <property type="molecule type" value="Genomic_DNA"/>
</dbReference>
<dbReference type="KEGG" id="vg:55626580"/>
<dbReference type="GeneID" id="55626580"/>
<organism evidence="2 3">
    <name type="scientific">Alteromonas phage vB_AmeM_PT11-V22</name>
    <dbReference type="NCBI Taxonomy" id="2704031"/>
    <lineage>
        <taxon>Viruses</taxon>
        <taxon>Duplodnaviria</taxon>
        <taxon>Heunggongvirae</taxon>
        <taxon>Uroviricota</taxon>
        <taxon>Caudoviricetes</taxon>
        <taxon>Myoalterovirus</taxon>
        <taxon>Myoalterovirus PT11V22</taxon>
    </lineage>
</organism>
<dbReference type="RefSeq" id="YP_009855840.1">
    <property type="nucleotide sequence ID" value="NC_048847.1"/>
</dbReference>
<evidence type="ECO:0000313" key="2">
    <source>
        <dbReference type="EMBL" id="QHZ59798.1"/>
    </source>
</evidence>
<sequence length="189" mass="21956">MKIKNESVLGLPKFIKAFYQDCKAGKATGWWGEKYGRRSERLNVEHKGDKLGNTYDLINYIKDNVSDITQEEVDAFASKVNRAYPVLNFQRVFYWEVSLEGTPVKEEEVVEEPVEEETPEQETLTEDTPQEEPPKEEKPEPDFDFAKKIEDKQELKEYAKGFGFKLDSRKSLPDMMKSFQGKFHATKSK</sequence>
<evidence type="ECO:0000313" key="3">
    <source>
        <dbReference type="Proteomes" id="UP000479357"/>
    </source>
</evidence>
<evidence type="ECO:0000256" key="1">
    <source>
        <dbReference type="SAM" id="MobiDB-lite"/>
    </source>
</evidence>
<keyword evidence="3" id="KW-1185">Reference proteome</keyword>